<name>A0ABR4H9P2_9EURO</name>
<proteinExistence type="predicted"/>
<protein>
    <submittedName>
        <fullName evidence="2">Uncharacterized protein</fullName>
    </submittedName>
</protein>
<feature type="region of interest" description="Disordered" evidence="1">
    <location>
        <begin position="186"/>
        <end position="218"/>
    </location>
</feature>
<feature type="region of interest" description="Disordered" evidence="1">
    <location>
        <begin position="1"/>
        <end position="56"/>
    </location>
</feature>
<gene>
    <name evidence="2" type="ORF">BJX63DRAFT_432928</name>
</gene>
<sequence>MRAAAKANASASAGGTPGEKGRHFSIGKGVGSGRSSAISTPRAAVTPRAKAQSAFSTPFSVKNVERSEEETQVPVKIRSEMDIDTDGEFECEGMYISPTKTEDKKVARVLFPNAMKATPAVGSGSGGIGGDGVAPTVCLVSGPEIRAGSTLGVVASPMSREPWQPRASRTRSNPMRYGMVSYEDIIGDEDNTEGCDDDVESSASDYIPDYAFGDDEFA</sequence>
<evidence type="ECO:0000313" key="2">
    <source>
        <dbReference type="EMBL" id="KAL2812117.1"/>
    </source>
</evidence>
<reference evidence="2 3" key="1">
    <citation type="submission" date="2024-07" db="EMBL/GenBank/DDBJ databases">
        <title>Section-level genome sequencing and comparative genomics of Aspergillus sections Usti and Cavernicolus.</title>
        <authorList>
            <consortium name="Lawrence Berkeley National Laboratory"/>
            <person name="Nybo J.L."/>
            <person name="Vesth T.C."/>
            <person name="Theobald S."/>
            <person name="Frisvad J.C."/>
            <person name="Larsen T.O."/>
            <person name="Kjaerboelling I."/>
            <person name="Rothschild-Mancinelli K."/>
            <person name="Lyhne E.K."/>
            <person name="Kogle M.E."/>
            <person name="Barry K."/>
            <person name="Clum A."/>
            <person name="Na H."/>
            <person name="Ledsgaard L."/>
            <person name="Lin J."/>
            <person name="Lipzen A."/>
            <person name="Kuo A."/>
            <person name="Riley R."/>
            <person name="Mondo S."/>
            <person name="Labutti K."/>
            <person name="Haridas S."/>
            <person name="Pangalinan J."/>
            <person name="Salamov A.A."/>
            <person name="Simmons B.A."/>
            <person name="Magnuson J.K."/>
            <person name="Chen J."/>
            <person name="Drula E."/>
            <person name="Henrissat B."/>
            <person name="Wiebenga A."/>
            <person name="Lubbers R.J."/>
            <person name="Gomes A.C."/>
            <person name="Makela M.R."/>
            <person name="Stajich J."/>
            <person name="Grigoriev I.V."/>
            <person name="Mortensen U.H."/>
            <person name="De Vries R.P."/>
            <person name="Baker S.E."/>
            <person name="Andersen M.R."/>
        </authorList>
    </citation>
    <scope>NUCLEOTIDE SEQUENCE [LARGE SCALE GENOMIC DNA]</scope>
    <source>
        <strain evidence="2 3">CBS 588.65</strain>
    </source>
</reference>
<organism evidence="2 3">
    <name type="scientific">Aspergillus granulosus</name>
    <dbReference type="NCBI Taxonomy" id="176169"/>
    <lineage>
        <taxon>Eukaryota</taxon>
        <taxon>Fungi</taxon>
        <taxon>Dikarya</taxon>
        <taxon>Ascomycota</taxon>
        <taxon>Pezizomycotina</taxon>
        <taxon>Eurotiomycetes</taxon>
        <taxon>Eurotiomycetidae</taxon>
        <taxon>Eurotiales</taxon>
        <taxon>Aspergillaceae</taxon>
        <taxon>Aspergillus</taxon>
        <taxon>Aspergillus subgen. Nidulantes</taxon>
    </lineage>
</organism>
<evidence type="ECO:0000256" key="1">
    <source>
        <dbReference type="SAM" id="MobiDB-lite"/>
    </source>
</evidence>
<evidence type="ECO:0000313" key="3">
    <source>
        <dbReference type="Proteomes" id="UP001610334"/>
    </source>
</evidence>
<feature type="compositionally biased region" description="Acidic residues" evidence="1">
    <location>
        <begin position="186"/>
        <end position="200"/>
    </location>
</feature>
<dbReference type="EMBL" id="JBFXLT010000051">
    <property type="protein sequence ID" value="KAL2812117.1"/>
    <property type="molecule type" value="Genomic_DNA"/>
</dbReference>
<dbReference type="Proteomes" id="UP001610334">
    <property type="component" value="Unassembled WGS sequence"/>
</dbReference>
<comment type="caution">
    <text evidence="2">The sequence shown here is derived from an EMBL/GenBank/DDBJ whole genome shotgun (WGS) entry which is preliminary data.</text>
</comment>
<accession>A0ABR4H9P2</accession>
<keyword evidence="3" id="KW-1185">Reference proteome</keyword>
<feature type="compositionally biased region" description="Low complexity" evidence="1">
    <location>
        <begin position="1"/>
        <end position="13"/>
    </location>
</feature>